<proteinExistence type="inferred from homology"/>
<feature type="compositionally biased region" description="Low complexity" evidence="2">
    <location>
        <begin position="553"/>
        <end position="566"/>
    </location>
</feature>
<dbReference type="GO" id="GO:0045145">
    <property type="term" value="F:single-stranded DNA 5'-3' DNA exonuclease activity"/>
    <property type="evidence" value="ECO:0007669"/>
    <property type="project" value="InterPro"/>
</dbReference>
<protein>
    <recommendedName>
        <fullName evidence="5">Exonuclease V</fullName>
    </recommendedName>
</protein>
<feature type="region of interest" description="Disordered" evidence="2">
    <location>
        <begin position="25"/>
        <end position="53"/>
    </location>
</feature>
<feature type="compositionally biased region" description="Polar residues" evidence="2">
    <location>
        <begin position="569"/>
        <end position="579"/>
    </location>
</feature>
<evidence type="ECO:0000256" key="2">
    <source>
        <dbReference type="SAM" id="MobiDB-lite"/>
    </source>
</evidence>
<feature type="compositionally biased region" description="Low complexity" evidence="2">
    <location>
        <begin position="595"/>
        <end position="614"/>
    </location>
</feature>
<dbReference type="OrthoDB" id="354769at2759"/>
<dbReference type="PANTHER" id="PTHR14464">
    <property type="entry name" value="EXONUCLEASE V"/>
    <property type="match status" value="1"/>
</dbReference>
<feature type="compositionally biased region" description="Low complexity" evidence="2">
    <location>
        <begin position="26"/>
        <end position="37"/>
    </location>
</feature>
<dbReference type="EMBL" id="BPQB01000013">
    <property type="protein sequence ID" value="GJE89555.1"/>
    <property type="molecule type" value="Genomic_DNA"/>
</dbReference>
<sequence length="705" mass="77487">MSDIDEYDAYNISFDPEILPYIIELPQSQQPSPNISPEDSILQDAPASPKSTYSDEFFKYDLSEFTAEELAALDATIAAEGSGSRPSAARCEANGDPRYRDSGGPAVEIEVEKSSDEFARRQTSPATPPVPPSPHAGPSTETSKGATGFRTSNRPFEKNSHYARFRRGGTLAVTDLSAPSWCEVQFEYGLLQKRSRKLEDRPASFTTAKGKVIDVDKKAAKKLDKTAKRGTSVHKALEREIHPEQVPVQVATQEERWALRLVQMVQSVQSLIEIGKCREMPVFGVIQGQIVTGIIDEVQRRPLDTLPTSPTVGANDRKRERPDANLPSTPSKARSKKARRSPSPSQPSITTFFSPQKVPRDCSTPIPPAATPPPPMFRLKVIDTKSRKSHHLPPSEDMLPAKLQLMIYHRLLSRVLADPTTSMHALDFDSLWAQVGLSPLQPFSSRFHRDTGLNPSEVANLADVTRMWRNAVEMLSAQDVDDTLTVVYRTQVKKKNRKNGTESEEKRNIAGLLSGHGLDVMRQVLSVLHKVDANGPEMHALLVEKGFVLQNDASSSSAQPADPAPDTLQPPTDSAQSATEKAVLGASKDSPEVTDAAAAPDAASPDLVAASSSESESELGDGKLERSRIIGVKTFTVDDRFLDRHLTSILEFWYGKRPPKGVGVSLTRRCTWCEYHDGCEWRETKAEEAQKQARERSGSVLPDLA</sequence>
<accession>A0A9P3G807</accession>
<evidence type="ECO:0000256" key="1">
    <source>
        <dbReference type="ARBA" id="ARBA00009797"/>
    </source>
</evidence>
<feature type="compositionally biased region" description="Polar residues" evidence="2">
    <location>
        <begin position="141"/>
        <end position="154"/>
    </location>
</feature>
<comment type="similarity">
    <text evidence="1">Belongs to the EXO5 family.</text>
</comment>
<dbReference type="Proteomes" id="UP000703269">
    <property type="component" value="Unassembled WGS sequence"/>
</dbReference>
<feature type="region of interest" description="Disordered" evidence="2">
    <location>
        <begin position="553"/>
        <end position="622"/>
    </location>
</feature>
<dbReference type="GO" id="GO:0005739">
    <property type="term" value="C:mitochondrion"/>
    <property type="evidence" value="ECO:0007669"/>
    <property type="project" value="TreeGrafter"/>
</dbReference>
<evidence type="ECO:0008006" key="5">
    <source>
        <dbReference type="Google" id="ProtNLM"/>
    </source>
</evidence>
<dbReference type="GO" id="GO:0005634">
    <property type="term" value="C:nucleus"/>
    <property type="evidence" value="ECO:0007669"/>
    <property type="project" value="TreeGrafter"/>
</dbReference>
<dbReference type="InterPro" id="IPR019190">
    <property type="entry name" value="EXOV"/>
</dbReference>
<gene>
    <name evidence="3" type="ORF">PsYK624_056580</name>
</gene>
<dbReference type="PANTHER" id="PTHR14464:SF4">
    <property type="entry name" value="EXONUCLEASE V"/>
    <property type="match status" value="1"/>
</dbReference>
<dbReference type="AlphaFoldDB" id="A0A9P3G807"/>
<organism evidence="3 4">
    <name type="scientific">Phanerochaete sordida</name>
    <dbReference type="NCBI Taxonomy" id="48140"/>
    <lineage>
        <taxon>Eukaryota</taxon>
        <taxon>Fungi</taxon>
        <taxon>Dikarya</taxon>
        <taxon>Basidiomycota</taxon>
        <taxon>Agaricomycotina</taxon>
        <taxon>Agaricomycetes</taxon>
        <taxon>Polyporales</taxon>
        <taxon>Phanerochaetaceae</taxon>
        <taxon>Phanerochaete</taxon>
    </lineage>
</organism>
<evidence type="ECO:0000313" key="3">
    <source>
        <dbReference type="EMBL" id="GJE89555.1"/>
    </source>
</evidence>
<evidence type="ECO:0000313" key="4">
    <source>
        <dbReference type="Proteomes" id="UP000703269"/>
    </source>
</evidence>
<feature type="region of interest" description="Disordered" evidence="2">
    <location>
        <begin position="79"/>
        <end position="155"/>
    </location>
</feature>
<reference evidence="3 4" key="1">
    <citation type="submission" date="2021-08" db="EMBL/GenBank/DDBJ databases">
        <title>Draft Genome Sequence of Phanerochaete sordida strain YK-624.</title>
        <authorList>
            <person name="Mori T."/>
            <person name="Dohra H."/>
            <person name="Suzuki T."/>
            <person name="Kawagishi H."/>
            <person name="Hirai H."/>
        </authorList>
    </citation>
    <scope>NUCLEOTIDE SEQUENCE [LARGE SCALE GENOMIC DNA]</scope>
    <source>
        <strain evidence="3 4">YK-624</strain>
    </source>
</reference>
<feature type="compositionally biased region" description="Low complexity" evidence="2">
    <location>
        <begin position="341"/>
        <end position="355"/>
    </location>
</feature>
<name>A0A9P3G807_9APHY</name>
<feature type="region of interest" description="Disordered" evidence="2">
    <location>
        <begin position="685"/>
        <end position="705"/>
    </location>
</feature>
<feature type="compositionally biased region" description="Pro residues" evidence="2">
    <location>
        <begin position="365"/>
        <end position="376"/>
    </location>
</feature>
<dbReference type="Pfam" id="PF09810">
    <property type="entry name" value="Exo5"/>
    <property type="match status" value="2"/>
</dbReference>
<feature type="region of interest" description="Disordered" evidence="2">
    <location>
        <begin position="302"/>
        <end position="376"/>
    </location>
</feature>
<keyword evidence="4" id="KW-1185">Reference proteome</keyword>
<feature type="compositionally biased region" description="Basic and acidic residues" evidence="2">
    <location>
        <begin position="110"/>
        <end position="120"/>
    </location>
</feature>
<dbReference type="GO" id="GO:0036297">
    <property type="term" value="P:interstrand cross-link repair"/>
    <property type="evidence" value="ECO:0007669"/>
    <property type="project" value="TreeGrafter"/>
</dbReference>
<feature type="compositionally biased region" description="Pro residues" evidence="2">
    <location>
        <begin position="126"/>
        <end position="135"/>
    </location>
</feature>
<feature type="compositionally biased region" description="Basic and acidic residues" evidence="2">
    <location>
        <begin position="685"/>
        <end position="697"/>
    </location>
</feature>
<comment type="caution">
    <text evidence="3">The sequence shown here is derived from an EMBL/GenBank/DDBJ whole genome shotgun (WGS) entry which is preliminary data.</text>
</comment>